<sequence length="224" mass="23304">MGGWLVFLLLGAAAMAGLFWGARLRGAALLPPLAALFVAAAGYAVEGRPDLPGAPHQDRASRGLAPDTLFMVEHQRLLKVYGEPAQWAVFADGLTRAGEDGAAVSVLARAVEKYPANAALRVAYAHSLLVLADGHMTPAVLLAFERARAVAGSDPSAAYFEGLAWFESGDPLAAEQSWRALSAALPPASPWRLVLAERLHVFDLLRAGRLPAAPPDAAGGAGPG</sequence>
<dbReference type="SUPFAM" id="SSF48452">
    <property type="entry name" value="TPR-like"/>
    <property type="match status" value="1"/>
</dbReference>
<dbReference type="InterPro" id="IPR011990">
    <property type="entry name" value="TPR-like_helical_dom_sf"/>
</dbReference>
<accession>A0ABY4X6H7</accession>
<evidence type="ECO:0000313" key="1">
    <source>
        <dbReference type="EMBL" id="USI72486.1"/>
    </source>
</evidence>
<evidence type="ECO:0000313" key="2">
    <source>
        <dbReference type="Proteomes" id="UP001056937"/>
    </source>
</evidence>
<proteinExistence type="predicted"/>
<organism evidence="1 2">
    <name type="scientific">Sphingomonas morindae</name>
    <dbReference type="NCBI Taxonomy" id="1541170"/>
    <lineage>
        <taxon>Bacteria</taxon>
        <taxon>Pseudomonadati</taxon>
        <taxon>Pseudomonadota</taxon>
        <taxon>Alphaproteobacteria</taxon>
        <taxon>Sphingomonadales</taxon>
        <taxon>Sphingomonadaceae</taxon>
        <taxon>Sphingomonas</taxon>
    </lineage>
</organism>
<protein>
    <recommendedName>
        <fullName evidence="3">Cytochrome C biogenesis protein</fullName>
    </recommendedName>
</protein>
<evidence type="ECO:0008006" key="3">
    <source>
        <dbReference type="Google" id="ProtNLM"/>
    </source>
</evidence>
<keyword evidence="2" id="KW-1185">Reference proteome</keyword>
<name>A0ABY4X6H7_9SPHN</name>
<dbReference type="RefSeq" id="WP_252166295.1">
    <property type="nucleotide sequence ID" value="NZ_CP084930.1"/>
</dbReference>
<dbReference type="EMBL" id="CP084930">
    <property type="protein sequence ID" value="USI72486.1"/>
    <property type="molecule type" value="Genomic_DNA"/>
</dbReference>
<dbReference type="Proteomes" id="UP001056937">
    <property type="component" value="Chromosome 1"/>
</dbReference>
<gene>
    <name evidence="1" type="ORF">LHA26_14500</name>
</gene>
<reference evidence="1" key="1">
    <citation type="journal article" date="2022" name="Toxins">
        <title>Genomic Analysis of Sphingopyxis sp. USTB-05 for Biodegrading Cyanobacterial Hepatotoxins.</title>
        <authorList>
            <person name="Liu C."/>
            <person name="Xu Q."/>
            <person name="Zhao Z."/>
            <person name="Zhang H."/>
            <person name="Liu X."/>
            <person name="Yin C."/>
            <person name="Liu Y."/>
            <person name="Yan H."/>
        </authorList>
    </citation>
    <scope>NUCLEOTIDE SEQUENCE</scope>
    <source>
        <strain evidence="1">NBD5</strain>
    </source>
</reference>
<dbReference type="Gene3D" id="1.25.40.10">
    <property type="entry name" value="Tetratricopeptide repeat domain"/>
    <property type="match status" value="1"/>
</dbReference>